<dbReference type="InterPro" id="IPR013325">
    <property type="entry name" value="RNA_pol_sigma_r2"/>
</dbReference>
<dbReference type="InterPro" id="IPR007627">
    <property type="entry name" value="RNA_pol_sigma70_r2"/>
</dbReference>
<name>A0ABT7UUY9_9FIRM</name>
<comment type="caution">
    <text evidence="2">The sequence shown here is derived from an EMBL/GenBank/DDBJ whole genome shotgun (WGS) entry which is preliminary data.</text>
</comment>
<evidence type="ECO:0000313" key="3">
    <source>
        <dbReference type="Proteomes" id="UP001529380"/>
    </source>
</evidence>
<accession>A0ABT7UUY9</accession>
<dbReference type="RefSeq" id="WP_289600926.1">
    <property type="nucleotide sequence ID" value="NZ_JAUDCL010000066.1"/>
</dbReference>
<evidence type="ECO:0000313" key="2">
    <source>
        <dbReference type="EMBL" id="MDM8202723.1"/>
    </source>
</evidence>
<dbReference type="InterPro" id="IPR014284">
    <property type="entry name" value="RNA_pol_sigma-70_dom"/>
</dbReference>
<dbReference type="Pfam" id="PF04542">
    <property type="entry name" value="Sigma70_r2"/>
    <property type="match status" value="1"/>
</dbReference>
<organism evidence="2 3">
    <name type="scientific">Allofournierella massiliensis</name>
    <dbReference type="NCBI Taxonomy" id="1650663"/>
    <lineage>
        <taxon>Bacteria</taxon>
        <taxon>Bacillati</taxon>
        <taxon>Bacillota</taxon>
        <taxon>Clostridia</taxon>
        <taxon>Eubacteriales</taxon>
        <taxon>Oscillospiraceae</taxon>
        <taxon>Allofournierella</taxon>
    </lineage>
</organism>
<dbReference type="EMBL" id="JAUDCL010000066">
    <property type="protein sequence ID" value="MDM8202723.1"/>
    <property type="molecule type" value="Genomic_DNA"/>
</dbReference>
<evidence type="ECO:0000259" key="1">
    <source>
        <dbReference type="Pfam" id="PF04542"/>
    </source>
</evidence>
<protein>
    <submittedName>
        <fullName evidence="2">Sigma-70 family RNA polymerase sigma factor</fullName>
    </submittedName>
</protein>
<dbReference type="SUPFAM" id="SSF88946">
    <property type="entry name" value="Sigma2 domain of RNA polymerase sigma factors"/>
    <property type="match status" value="1"/>
</dbReference>
<sequence>MKLNHAQSILVTQNLKLVHKVIHDKVHNPHQLGVFAYDDLFQIGCIGLCKAVVTDKGGVFSTYAYRLIWHEICSALEYASVRSVRESLMEPSEMVQPGAISELPDLGYMDLEALLDQAEMQASGVTAKGIRALRLKAKGYTSREIGLMMGVPANHVTAWIAKARAYLKSNARLRDLYAAG</sequence>
<dbReference type="Proteomes" id="UP001529380">
    <property type="component" value="Unassembled WGS sequence"/>
</dbReference>
<reference evidence="2 3" key="1">
    <citation type="submission" date="2023-06" db="EMBL/GenBank/DDBJ databases">
        <title>Identification and characterization of horizontal gene transfer across gut microbiota members of farm animals based on homology search.</title>
        <authorList>
            <person name="Schwarzerova J."/>
            <person name="Nykrynova M."/>
            <person name="Jureckova K."/>
            <person name="Cejkova D."/>
            <person name="Rychlik I."/>
        </authorList>
    </citation>
    <scope>NUCLEOTIDE SEQUENCE [LARGE SCALE GENOMIC DNA]</scope>
    <source>
        <strain evidence="2 3">ET340</strain>
    </source>
</reference>
<proteinExistence type="predicted"/>
<dbReference type="Gene3D" id="1.10.1740.10">
    <property type="match status" value="1"/>
</dbReference>
<feature type="domain" description="RNA polymerase sigma-70 region 2" evidence="1">
    <location>
        <begin position="10"/>
        <end position="76"/>
    </location>
</feature>
<gene>
    <name evidence="2" type="ORF">QUW08_15705</name>
</gene>
<dbReference type="NCBIfam" id="TIGR02937">
    <property type="entry name" value="sigma70-ECF"/>
    <property type="match status" value="1"/>
</dbReference>
<keyword evidence="3" id="KW-1185">Reference proteome</keyword>